<proteinExistence type="predicted"/>
<name>A0A455SV98_9CHLR</name>
<evidence type="ECO:0000313" key="1">
    <source>
        <dbReference type="EMBL" id="BBH91039.1"/>
    </source>
</evidence>
<gene>
    <name evidence="1" type="ORF">KTC_57900</name>
</gene>
<sequence length="64" mass="7270">MLALVLRDFKPTSEHSPEHNPDVIFGGTIPYANVEKCNRQKCLVEANQVFDEEPDHAMYPLNSL</sequence>
<reference evidence="1" key="1">
    <citation type="submission" date="2018-12" db="EMBL/GenBank/DDBJ databases">
        <title>Novel natural products biosynthetic potential of the class Ktedonobacteria.</title>
        <authorList>
            <person name="Zheng Y."/>
            <person name="Saitou A."/>
            <person name="Wang C.M."/>
            <person name="Toyoda A."/>
            <person name="Minakuchi Y."/>
            <person name="Sekiguchi Y."/>
            <person name="Ueda K."/>
            <person name="Takano H."/>
            <person name="Sakai Y."/>
            <person name="Yokota A."/>
            <person name="Yabe S."/>
        </authorList>
    </citation>
    <scope>NUCLEOTIDE SEQUENCE</scope>
    <source>
        <strain evidence="1">COM3</strain>
    </source>
</reference>
<protein>
    <submittedName>
        <fullName evidence="1">Uncharacterized protein</fullName>
    </submittedName>
</protein>
<organism evidence="1">
    <name type="scientific">Thermosporothrix sp. COM3</name>
    <dbReference type="NCBI Taxonomy" id="2490863"/>
    <lineage>
        <taxon>Bacteria</taxon>
        <taxon>Bacillati</taxon>
        <taxon>Chloroflexota</taxon>
        <taxon>Ktedonobacteria</taxon>
        <taxon>Ktedonobacterales</taxon>
        <taxon>Thermosporotrichaceae</taxon>
        <taxon>Thermosporothrix</taxon>
    </lineage>
</organism>
<dbReference type="EMBL" id="AP019376">
    <property type="protein sequence ID" value="BBH91039.1"/>
    <property type="molecule type" value="Genomic_DNA"/>
</dbReference>
<dbReference type="AlphaFoldDB" id="A0A455SV98"/>
<accession>A0A455SV98</accession>